<dbReference type="GO" id="GO:0000177">
    <property type="term" value="C:cytoplasmic exosome (RNase complex)"/>
    <property type="evidence" value="ECO:0007669"/>
    <property type="project" value="TreeGrafter"/>
</dbReference>
<sequence length="285" mass="32698">MTSSTTMKSLYRLPGERDHSSCIVHTHGILSSASSKQTTQDNFISIPRIYEPKESDLVIGIIIVRTPDLFLVDINSSESAILPITSFDEGRLPARNTMNRLSVVFARVIRTDSWTQTELSCQSIDRTKKKSDFGHLNQGHILRCSLALCEKLQHSQLISHFNRIVKNFRIRVTQNGFIWYLTDTINSMIAIKKVLYEYEFENNIDILLNLYQTSMNKLQENDDNLIKAKQKPIKIDVVQPIKTDVQIIKKTEQPPTSNAVTRLLNQVIKDILVKIIDDIEKNENR</sequence>
<dbReference type="EMBL" id="CAJNOI010000097">
    <property type="protein sequence ID" value="CAF1052668.1"/>
    <property type="molecule type" value="Genomic_DNA"/>
</dbReference>
<evidence type="ECO:0000256" key="2">
    <source>
        <dbReference type="ARBA" id="ARBA00022884"/>
    </source>
</evidence>
<dbReference type="Proteomes" id="UP000663832">
    <property type="component" value="Unassembled WGS sequence"/>
</dbReference>
<keyword evidence="1" id="KW-0271">Exosome</keyword>
<dbReference type="GO" id="GO:0000467">
    <property type="term" value="P:exonucleolytic trimming to generate mature 3'-end of 5.8S rRNA from tricistronic rRNA transcript (SSU-rRNA, 5.8S rRNA, LSU-rRNA)"/>
    <property type="evidence" value="ECO:0007669"/>
    <property type="project" value="TreeGrafter"/>
</dbReference>
<dbReference type="AlphaFoldDB" id="A0A814KQ62"/>
<comment type="caution">
    <text evidence="3">The sequence shown here is derived from an EMBL/GenBank/DDBJ whole genome shotgun (WGS) entry which is preliminary data.</text>
</comment>
<reference evidence="3" key="1">
    <citation type="submission" date="2021-02" db="EMBL/GenBank/DDBJ databases">
        <authorList>
            <person name="Nowell W R."/>
        </authorList>
    </citation>
    <scope>NUCLEOTIDE SEQUENCE</scope>
</reference>
<accession>A0A814KQ62</accession>
<evidence type="ECO:0000313" key="6">
    <source>
        <dbReference type="Proteomes" id="UP000663877"/>
    </source>
</evidence>
<dbReference type="PANTHER" id="PTHR21321:SF1">
    <property type="entry name" value="EXOSOME COMPLEX COMPONENT RRP40"/>
    <property type="match status" value="1"/>
</dbReference>
<keyword evidence="5" id="KW-1185">Reference proteome</keyword>
<dbReference type="InterPro" id="IPR026699">
    <property type="entry name" value="Exosome_RNA_bind1/RRP40/RRP4"/>
</dbReference>
<dbReference type="InterPro" id="IPR012340">
    <property type="entry name" value="NA-bd_OB-fold"/>
</dbReference>
<dbReference type="Pfam" id="PF21262">
    <property type="entry name" value="RRP40_S1"/>
    <property type="match status" value="1"/>
</dbReference>
<keyword evidence="2" id="KW-0694">RNA-binding</keyword>
<dbReference type="GO" id="GO:0003723">
    <property type="term" value="F:RNA binding"/>
    <property type="evidence" value="ECO:0007669"/>
    <property type="project" value="UniProtKB-KW"/>
</dbReference>
<dbReference type="OrthoDB" id="340500at2759"/>
<dbReference type="GO" id="GO:0071034">
    <property type="term" value="P:CUT catabolic process"/>
    <property type="evidence" value="ECO:0007669"/>
    <property type="project" value="TreeGrafter"/>
</dbReference>
<evidence type="ECO:0000313" key="5">
    <source>
        <dbReference type="Proteomes" id="UP000663832"/>
    </source>
</evidence>
<name>A0A814KQ62_9BILA</name>
<dbReference type="InterPro" id="IPR036612">
    <property type="entry name" value="KH_dom_type_1_sf"/>
</dbReference>
<dbReference type="PANTHER" id="PTHR21321">
    <property type="entry name" value="PNAS-3 RELATED"/>
    <property type="match status" value="1"/>
</dbReference>
<dbReference type="Gene3D" id="2.40.50.140">
    <property type="entry name" value="Nucleic acid-binding proteins"/>
    <property type="match status" value="1"/>
</dbReference>
<evidence type="ECO:0000313" key="3">
    <source>
        <dbReference type="EMBL" id="CAF1052668.1"/>
    </source>
</evidence>
<dbReference type="Proteomes" id="UP000663877">
    <property type="component" value="Unassembled WGS sequence"/>
</dbReference>
<gene>
    <name evidence="3" type="ORF">BJG266_LOCUS18705</name>
    <name evidence="4" type="ORF">QVE165_LOCUS32670</name>
</gene>
<dbReference type="SUPFAM" id="SSF50249">
    <property type="entry name" value="Nucleic acid-binding proteins"/>
    <property type="match status" value="1"/>
</dbReference>
<dbReference type="GO" id="GO:0000176">
    <property type="term" value="C:nuclear exosome (RNase complex)"/>
    <property type="evidence" value="ECO:0007669"/>
    <property type="project" value="TreeGrafter"/>
</dbReference>
<organism evidence="3 6">
    <name type="scientific">Adineta steineri</name>
    <dbReference type="NCBI Taxonomy" id="433720"/>
    <lineage>
        <taxon>Eukaryota</taxon>
        <taxon>Metazoa</taxon>
        <taxon>Spiralia</taxon>
        <taxon>Gnathifera</taxon>
        <taxon>Rotifera</taxon>
        <taxon>Eurotatoria</taxon>
        <taxon>Bdelloidea</taxon>
        <taxon>Adinetida</taxon>
        <taxon>Adinetidae</taxon>
        <taxon>Adineta</taxon>
    </lineage>
</organism>
<proteinExistence type="predicted"/>
<dbReference type="GO" id="GO:0071051">
    <property type="term" value="P:poly(A)-dependent snoRNA 3'-end processing"/>
    <property type="evidence" value="ECO:0007669"/>
    <property type="project" value="TreeGrafter"/>
</dbReference>
<dbReference type="GO" id="GO:0071035">
    <property type="term" value="P:nuclear polyadenylation-dependent rRNA catabolic process"/>
    <property type="evidence" value="ECO:0007669"/>
    <property type="project" value="TreeGrafter"/>
</dbReference>
<dbReference type="Gene3D" id="3.30.1370.10">
    <property type="entry name" value="K Homology domain, type 1"/>
    <property type="match status" value="1"/>
</dbReference>
<evidence type="ECO:0000256" key="1">
    <source>
        <dbReference type="ARBA" id="ARBA00022835"/>
    </source>
</evidence>
<dbReference type="GO" id="GO:0071038">
    <property type="term" value="P:TRAMP-dependent tRNA surveillance pathway"/>
    <property type="evidence" value="ECO:0007669"/>
    <property type="project" value="TreeGrafter"/>
</dbReference>
<protein>
    <submittedName>
        <fullName evidence="3">Uncharacterized protein</fullName>
    </submittedName>
</protein>
<evidence type="ECO:0000313" key="4">
    <source>
        <dbReference type="EMBL" id="CAF1327001.1"/>
    </source>
</evidence>
<dbReference type="GO" id="GO:0034475">
    <property type="term" value="P:U4 snRNA 3'-end processing"/>
    <property type="evidence" value="ECO:0007669"/>
    <property type="project" value="TreeGrafter"/>
</dbReference>
<dbReference type="EMBL" id="CAJNOM010000292">
    <property type="protein sequence ID" value="CAF1327001.1"/>
    <property type="molecule type" value="Genomic_DNA"/>
</dbReference>